<comment type="caution">
    <text evidence="6">The sequence shown here is derived from an EMBL/GenBank/DDBJ whole genome shotgun (WGS) entry which is preliminary data.</text>
</comment>
<keyword evidence="1" id="KW-0001">2Fe-2S</keyword>
<dbReference type="RefSeq" id="WP_200350856.1">
    <property type="nucleotide sequence ID" value="NZ_BAABHZ010000006.1"/>
</dbReference>
<keyword evidence="3" id="KW-0408">Iron</keyword>
<protein>
    <submittedName>
        <fullName evidence="6">Rieske 2Fe-2S domain-containing protein</fullName>
    </submittedName>
</protein>
<feature type="domain" description="Rieske" evidence="5">
    <location>
        <begin position="65"/>
        <end position="183"/>
    </location>
</feature>
<dbReference type="GO" id="GO:0051537">
    <property type="term" value="F:2 iron, 2 sulfur cluster binding"/>
    <property type="evidence" value="ECO:0007669"/>
    <property type="project" value="UniProtKB-KW"/>
</dbReference>
<keyword evidence="7" id="KW-1185">Reference proteome</keyword>
<dbReference type="SUPFAM" id="SSF50022">
    <property type="entry name" value="ISP domain"/>
    <property type="match status" value="1"/>
</dbReference>
<evidence type="ECO:0000256" key="3">
    <source>
        <dbReference type="ARBA" id="ARBA00023004"/>
    </source>
</evidence>
<evidence type="ECO:0000313" key="6">
    <source>
        <dbReference type="EMBL" id="MBK1815894.1"/>
    </source>
</evidence>
<evidence type="ECO:0000259" key="5">
    <source>
        <dbReference type="PROSITE" id="PS51296"/>
    </source>
</evidence>
<gene>
    <name evidence="6" type="ORF">JIN84_09710</name>
</gene>
<evidence type="ECO:0000256" key="2">
    <source>
        <dbReference type="ARBA" id="ARBA00022723"/>
    </source>
</evidence>
<sequence>MHSLSHPTRRRWVKQFIIGTATTLVGLRGSGNVCAEVTTSGPGAAVIRLKVADLLVMIPDEAGTPRPVAVLAVPGGSVQYQFNTGFPPFTLTRVESDRFVTLDSVCKHQGCTVGRYKSFEVGMDDSVQPPVPIHRSYMYCRCHGSRYDIEGRVFRDAEGVSTEPAKADLNRFQTSYDPAADIVSITIPDLALHIRSTKVERKGPGEMVRLKLEFPVTAFSEYEISHTKDFTTPSTPVRFSLTPNGVADQTSLSTFSDQLSTVYVDAEGASGFFMVGLVLKQAQY</sequence>
<reference evidence="6" key="1">
    <citation type="submission" date="2021-01" db="EMBL/GenBank/DDBJ databases">
        <title>Modified the classification status of verrucomicrobia.</title>
        <authorList>
            <person name="Feng X."/>
        </authorList>
    </citation>
    <scope>NUCLEOTIDE SEQUENCE</scope>
    <source>
        <strain evidence="6">JCM 18052</strain>
    </source>
</reference>
<organism evidence="6 7">
    <name type="scientific">Luteolibacter yonseiensis</name>
    <dbReference type="NCBI Taxonomy" id="1144680"/>
    <lineage>
        <taxon>Bacteria</taxon>
        <taxon>Pseudomonadati</taxon>
        <taxon>Verrucomicrobiota</taxon>
        <taxon>Verrucomicrobiia</taxon>
        <taxon>Verrucomicrobiales</taxon>
        <taxon>Verrucomicrobiaceae</taxon>
        <taxon>Luteolibacter</taxon>
    </lineage>
</organism>
<dbReference type="PROSITE" id="PS51296">
    <property type="entry name" value="RIESKE"/>
    <property type="match status" value="1"/>
</dbReference>
<dbReference type="Pfam" id="PF00355">
    <property type="entry name" value="Rieske"/>
    <property type="match status" value="1"/>
</dbReference>
<keyword evidence="2" id="KW-0479">Metal-binding</keyword>
<proteinExistence type="predicted"/>
<accession>A0A934R2Y4</accession>
<evidence type="ECO:0000256" key="4">
    <source>
        <dbReference type="ARBA" id="ARBA00023014"/>
    </source>
</evidence>
<dbReference type="EMBL" id="JAENIK010000011">
    <property type="protein sequence ID" value="MBK1815894.1"/>
    <property type="molecule type" value="Genomic_DNA"/>
</dbReference>
<dbReference type="Gene3D" id="2.102.10.10">
    <property type="entry name" value="Rieske [2Fe-2S] iron-sulphur domain"/>
    <property type="match status" value="1"/>
</dbReference>
<dbReference type="InterPro" id="IPR036922">
    <property type="entry name" value="Rieske_2Fe-2S_sf"/>
</dbReference>
<name>A0A934R2Y4_9BACT</name>
<evidence type="ECO:0000256" key="1">
    <source>
        <dbReference type="ARBA" id="ARBA00022714"/>
    </source>
</evidence>
<keyword evidence="4" id="KW-0411">Iron-sulfur</keyword>
<dbReference type="Proteomes" id="UP000600139">
    <property type="component" value="Unassembled WGS sequence"/>
</dbReference>
<evidence type="ECO:0000313" key="7">
    <source>
        <dbReference type="Proteomes" id="UP000600139"/>
    </source>
</evidence>
<dbReference type="GO" id="GO:0046872">
    <property type="term" value="F:metal ion binding"/>
    <property type="evidence" value="ECO:0007669"/>
    <property type="project" value="UniProtKB-KW"/>
</dbReference>
<dbReference type="InterPro" id="IPR017941">
    <property type="entry name" value="Rieske_2Fe-2S"/>
</dbReference>
<dbReference type="AlphaFoldDB" id="A0A934R2Y4"/>